<evidence type="ECO:0000259" key="3">
    <source>
        <dbReference type="SMART" id="SM01086"/>
    </source>
</evidence>
<dbReference type="GO" id="GO:0005524">
    <property type="term" value="F:ATP binding"/>
    <property type="evidence" value="ECO:0007669"/>
    <property type="project" value="UniProtKB-KW"/>
</dbReference>
<proteinExistence type="predicted"/>
<organism evidence="4">
    <name type="scientific">uncultured organism</name>
    <dbReference type="NCBI Taxonomy" id="155900"/>
    <lineage>
        <taxon>unclassified sequences</taxon>
        <taxon>environmental samples</taxon>
    </lineage>
</organism>
<dbReference type="SMART" id="SM01086">
    <property type="entry name" value="ClpB_D2-small"/>
    <property type="match status" value="1"/>
</dbReference>
<gene>
    <name evidence="4" type="ORF">KBTEX_04283</name>
</gene>
<sequence length="97" mass="10476">MTLKLERIRQRFLHNHRAGLTFSPAVVEAIAARSTDSDSGARSIDHILAGTLMPELAAYVLDRMAANDPVEHLDVDLGTGGNFIYRSPSADESALAV</sequence>
<dbReference type="Pfam" id="PF10431">
    <property type="entry name" value="ClpB_D2-small"/>
    <property type="match status" value="1"/>
</dbReference>
<evidence type="ECO:0000256" key="2">
    <source>
        <dbReference type="ARBA" id="ARBA00022840"/>
    </source>
</evidence>
<evidence type="ECO:0000313" key="4">
    <source>
        <dbReference type="EMBL" id="QEA07917.1"/>
    </source>
</evidence>
<dbReference type="Gene3D" id="1.10.8.60">
    <property type="match status" value="1"/>
</dbReference>
<name>A0A5B8RLI8_9ZZZZ</name>
<keyword evidence="1" id="KW-0547">Nucleotide-binding</keyword>
<dbReference type="EMBL" id="MN079475">
    <property type="protein sequence ID" value="QEA07917.1"/>
    <property type="molecule type" value="Genomic_DNA"/>
</dbReference>
<protein>
    <recommendedName>
        <fullName evidence="3">Clp ATPase C-terminal domain-containing protein</fullName>
    </recommendedName>
</protein>
<keyword evidence="2" id="KW-0067">ATP-binding</keyword>
<feature type="domain" description="Clp ATPase C-terminal" evidence="3">
    <location>
        <begin position="2"/>
        <end position="85"/>
    </location>
</feature>
<evidence type="ECO:0000256" key="1">
    <source>
        <dbReference type="ARBA" id="ARBA00022741"/>
    </source>
</evidence>
<reference evidence="4" key="1">
    <citation type="submission" date="2019-06" db="EMBL/GenBank/DDBJ databases">
        <authorList>
            <person name="Murdoch R.W."/>
            <person name="Fathepure B."/>
        </authorList>
    </citation>
    <scope>NUCLEOTIDE SEQUENCE</scope>
</reference>
<dbReference type="InterPro" id="IPR019489">
    <property type="entry name" value="Clp_ATPase_C"/>
</dbReference>
<accession>A0A5B8RLI8</accession>
<dbReference type="AlphaFoldDB" id="A0A5B8RLI8"/>